<keyword evidence="9" id="KW-1185">Reference proteome</keyword>
<dbReference type="Pfam" id="PF01569">
    <property type="entry name" value="PAP2"/>
    <property type="match status" value="1"/>
</dbReference>
<proteinExistence type="inferred from homology"/>
<dbReference type="CDD" id="cd03390">
    <property type="entry name" value="PAP2_containing_1_like"/>
    <property type="match status" value="1"/>
</dbReference>
<protein>
    <recommendedName>
        <fullName evidence="7">Phosphatidic acid phosphatase type 2/haloperoxidase domain-containing protein</fullName>
    </recommendedName>
</protein>
<feature type="transmembrane region" description="Helical" evidence="6">
    <location>
        <begin position="83"/>
        <end position="102"/>
    </location>
</feature>
<evidence type="ECO:0000313" key="9">
    <source>
        <dbReference type="Proteomes" id="UP001497453"/>
    </source>
</evidence>
<feature type="transmembrane region" description="Helical" evidence="6">
    <location>
        <begin position="241"/>
        <end position="260"/>
    </location>
</feature>
<evidence type="ECO:0000256" key="4">
    <source>
        <dbReference type="ARBA" id="ARBA00022989"/>
    </source>
</evidence>
<dbReference type="PANTHER" id="PTHR10165">
    <property type="entry name" value="LIPID PHOSPHATE PHOSPHATASE"/>
    <property type="match status" value="1"/>
</dbReference>
<evidence type="ECO:0000256" key="1">
    <source>
        <dbReference type="ARBA" id="ARBA00004141"/>
    </source>
</evidence>
<evidence type="ECO:0000259" key="7">
    <source>
        <dbReference type="SMART" id="SM00014"/>
    </source>
</evidence>
<dbReference type="InterPro" id="IPR036938">
    <property type="entry name" value="PAP2/HPO_sf"/>
</dbReference>
<comment type="subcellular location">
    <subcellularLocation>
        <location evidence="1">Membrane</location>
        <topology evidence="1">Multi-pass membrane protein</topology>
    </subcellularLocation>
</comment>
<comment type="similarity">
    <text evidence="2">Belongs to the PA-phosphatase related phosphoesterase family.</text>
</comment>
<gene>
    <name evidence="8" type="ORF">GFSPODELE1_LOCUS9673</name>
</gene>
<feature type="transmembrane region" description="Helical" evidence="6">
    <location>
        <begin position="35"/>
        <end position="53"/>
    </location>
</feature>
<dbReference type="SUPFAM" id="SSF48317">
    <property type="entry name" value="Acid phosphatase/Vanadium-dependent haloperoxidase"/>
    <property type="match status" value="1"/>
</dbReference>
<evidence type="ECO:0000256" key="2">
    <source>
        <dbReference type="ARBA" id="ARBA00008816"/>
    </source>
</evidence>
<dbReference type="PANTHER" id="PTHR10165:SF35">
    <property type="entry name" value="RE23632P"/>
    <property type="match status" value="1"/>
</dbReference>
<dbReference type="Proteomes" id="UP001497453">
    <property type="component" value="Chromosome 8"/>
</dbReference>
<dbReference type="Gene3D" id="1.20.144.10">
    <property type="entry name" value="Phosphatidic acid phosphatase type 2/haloperoxidase"/>
    <property type="match status" value="1"/>
</dbReference>
<feature type="domain" description="Phosphatidic acid phosphatase type 2/haloperoxidase" evidence="7">
    <location>
        <begin position="114"/>
        <end position="256"/>
    </location>
</feature>
<feature type="transmembrane region" description="Helical" evidence="6">
    <location>
        <begin position="176"/>
        <end position="197"/>
    </location>
</feature>
<evidence type="ECO:0000313" key="8">
    <source>
        <dbReference type="EMBL" id="CAL1714234.1"/>
    </source>
</evidence>
<name>A0ABP1E5T7_9APHY</name>
<reference evidence="9" key="1">
    <citation type="submission" date="2024-04" db="EMBL/GenBank/DDBJ databases">
        <authorList>
            <person name="Shaw F."/>
            <person name="Minotto A."/>
        </authorList>
    </citation>
    <scope>NUCLEOTIDE SEQUENCE [LARGE SCALE GENOMIC DNA]</scope>
</reference>
<dbReference type="InterPro" id="IPR043216">
    <property type="entry name" value="PAP-like"/>
</dbReference>
<keyword evidence="4 6" id="KW-1133">Transmembrane helix</keyword>
<feature type="transmembrane region" description="Helical" evidence="6">
    <location>
        <begin position="209"/>
        <end position="229"/>
    </location>
</feature>
<dbReference type="EMBL" id="OZ037951">
    <property type="protein sequence ID" value="CAL1714234.1"/>
    <property type="molecule type" value="Genomic_DNA"/>
</dbReference>
<evidence type="ECO:0000256" key="6">
    <source>
        <dbReference type="SAM" id="Phobius"/>
    </source>
</evidence>
<dbReference type="SMART" id="SM00014">
    <property type="entry name" value="acidPPc"/>
    <property type="match status" value="1"/>
</dbReference>
<keyword evidence="5 6" id="KW-0472">Membrane</keyword>
<evidence type="ECO:0000256" key="3">
    <source>
        <dbReference type="ARBA" id="ARBA00022692"/>
    </source>
</evidence>
<sequence>MPQVSWRNMSSLLTFFQESVSHTFNPGSFDWFDRAYLVDWIIASIAWIIAWLIKGLPPFERDFSLDDPFINYTHKENQISGNLTWILALFVPLAFVVIVGLIRASALEIHHGALGLYVSRAFTALTTEALKNRVGRLRPDFLSRCKWSEELHACRGKLDKVLDGRRSFPSGHSSTAFSGMIFLFLWLAGVTGAWCFSRSIPSRSLLGSRIARVCFTLLPIAFATWVAISRVEDYRHHKEDVIVGSLIGIGTATMAYLIYFPNPFSCSTASDMESNVNRPRLIYRDNEHGRVRNNYNYELAGMGNATESV</sequence>
<evidence type="ECO:0000256" key="5">
    <source>
        <dbReference type="ARBA" id="ARBA00023136"/>
    </source>
</evidence>
<organism evidence="8 9">
    <name type="scientific">Somion occarium</name>
    <dbReference type="NCBI Taxonomy" id="3059160"/>
    <lineage>
        <taxon>Eukaryota</taxon>
        <taxon>Fungi</taxon>
        <taxon>Dikarya</taxon>
        <taxon>Basidiomycota</taxon>
        <taxon>Agaricomycotina</taxon>
        <taxon>Agaricomycetes</taxon>
        <taxon>Polyporales</taxon>
        <taxon>Cerrenaceae</taxon>
        <taxon>Somion</taxon>
    </lineage>
</organism>
<accession>A0ABP1E5T7</accession>
<dbReference type="InterPro" id="IPR000326">
    <property type="entry name" value="PAP2/HPO"/>
</dbReference>
<keyword evidence="3 6" id="KW-0812">Transmembrane</keyword>